<dbReference type="AlphaFoldDB" id="A0AAV4CM46"/>
<feature type="region of interest" description="Disordered" evidence="1">
    <location>
        <begin position="16"/>
        <end position="42"/>
    </location>
</feature>
<organism evidence="2 3">
    <name type="scientific">Plakobranchus ocellatus</name>
    <dbReference type="NCBI Taxonomy" id="259542"/>
    <lineage>
        <taxon>Eukaryota</taxon>
        <taxon>Metazoa</taxon>
        <taxon>Spiralia</taxon>
        <taxon>Lophotrochozoa</taxon>
        <taxon>Mollusca</taxon>
        <taxon>Gastropoda</taxon>
        <taxon>Heterobranchia</taxon>
        <taxon>Euthyneura</taxon>
        <taxon>Panpulmonata</taxon>
        <taxon>Sacoglossa</taxon>
        <taxon>Placobranchoidea</taxon>
        <taxon>Plakobranchidae</taxon>
        <taxon>Plakobranchus</taxon>
    </lineage>
</organism>
<reference evidence="2 3" key="1">
    <citation type="journal article" date="2021" name="Elife">
        <title>Chloroplast acquisition without the gene transfer in kleptoplastic sea slugs, Plakobranchus ocellatus.</title>
        <authorList>
            <person name="Maeda T."/>
            <person name="Takahashi S."/>
            <person name="Yoshida T."/>
            <person name="Shimamura S."/>
            <person name="Takaki Y."/>
            <person name="Nagai Y."/>
            <person name="Toyoda A."/>
            <person name="Suzuki Y."/>
            <person name="Arimoto A."/>
            <person name="Ishii H."/>
            <person name="Satoh N."/>
            <person name="Nishiyama T."/>
            <person name="Hasebe M."/>
            <person name="Maruyama T."/>
            <person name="Minagawa J."/>
            <person name="Obokata J."/>
            <person name="Shigenobu S."/>
        </authorList>
    </citation>
    <scope>NUCLEOTIDE SEQUENCE [LARGE SCALE GENOMIC DNA]</scope>
</reference>
<evidence type="ECO:0000313" key="3">
    <source>
        <dbReference type="Proteomes" id="UP000735302"/>
    </source>
</evidence>
<sequence length="108" mass="11936">MVKSWQIRRRHVSTEYGARTDKEGPVIQDDTSNRNSSNMNSRHMISSNRISMNRACSNRIARIQQCGDVTPGAGIGYHGPPFHPAISQLDKPVVGHVSWLQGIQAVGI</sequence>
<feature type="compositionally biased region" description="Low complexity" evidence="1">
    <location>
        <begin position="33"/>
        <end position="42"/>
    </location>
</feature>
<evidence type="ECO:0000256" key="1">
    <source>
        <dbReference type="SAM" id="MobiDB-lite"/>
    </source>
</evidence>
<accession>A0AAV4CM46</accession>
<evidence type="ECO:0000313" key="2">
    <source>
        <dbReference type="EMBL" id="GFO32895.1"/>
    </source>
</evidence>
<gene>
    <name evidence="2" type="ORF">PoB_005940000</name>
</gene>
<dbReference type="Proteomes" id="UP000735302">
    <property type="component" value="Unassembled WGS sequence"/>
</dbReference>
<protein>
    <submittedName>
        <fullName evidence="2">Uncharacterized protein</fullName>
    </submittedName>
</protein>
<proteinExistence type="predicted"/>
<dbReference type="EMBL" id="BLXT01006697">
    <property type="protein sequence ID" value="GFO32895.1"/>
    <property type="molecule type" value="Genomic_DNA"/>
</dbReference>
<name>A0AAV4CM46_9GAST</name>
<comment type="caution">
    <text evidence="2">The sequence shown here is derived from an EMBL/GenBank/DDBJ whole genome shotgun (WGS) entry which is preliminary data.</text>
</comment>
<keyword evidence="3" id="KW-1185">Reference proteome</keyword>